<dbReference type="InterPro" id="IPR020103">
    <property type="entry name" value="PsdUridine_synth_cat_dom_sf"/>
</dbReference>
<evidence type="ECO:0000313" key="6">
    <source>
        <dbReference type="EMBL" id="OHB03354.1"/>
    </source>
</evidence>
<dbReference type="Proteomes" id="UP000176800">
    <property type="component" value="Unassembled WGS sequence"/>
</dbReference>
<reference evidence="6 7" key="1">
    <citation type="journal article" date="2016" name="Nat. Commun.">
        <title>Thousands of microbial genomes shed light on interconnected biogeochemical processes in an aquifer system.</title>
        <authorList>
            <person name="Anantharaman K."/>
            <person name="Brown C.T."/>
            <person name="Hug L.A."/>
            <person name="Sharon I."/>
            <person name="Castelle C.J."/>
            <person name="Probst A.J."/>
            <person name="Thomas B.C."/>
            <person name="Singh A."/>
            <person name="Wilkins M.J."/>
            <person name="Karaoz U."/>
            <person name="Brodie E.L."/>
            <person name="Williams K.H."/>
            <person name="Hubbard S.S."/>
            <person name="Banfield J.F."/>
        </authorList>
    </citation>
    <scope>NUCLEOTIDE SEQUENCE [LARGE SCALE GENOMIC DNA]</scope>
</reference>
<dbReference type="GO" id="GO:0140098">
    <property type="term" value="F:catalytic activity, acting on RNA"/>
    <property type="evidence" value="ECO:0007669"/>
    <property type="project" value="UniProtKB-ARBA"/>
</dbReference>
<proteinExistence type="inferred from homology"/>
<dbReference type="SUPFAM" id="SSF55120">
    <property type="entry name" value="Pseudouridine synthase"/>
    <property type="match status" value="1"/>
</dbReference>
<evidence type="ECO:0000256" key="1">
    <source>
        <dbReference type="ARBA" id="ARBA00010876"/>
    </source>
</evidence>
<accession>A0A1G2U1K1</accession>
<dbReference type="Gene3D" id="3.30.2350.10">
    <property type="entry name" value="Pseudouridine synthase"/>
    <property type="match status" value="1"/>
</dbReference>
<dbReference type="GO" id="GO:0009982">
    <property type="term" value="F:pseudouridine synthase activity"/>
    <property type="evidence" value="ECO:0007669"/>
    <property type="project" value="InterPro"/>
</dbReference>
<dbReference type="AlphaFoldDB" id="A0A1G2U1K1"/>
<organism evidence="6 7">
    <name type="scientific">Candidatus Zambryskibacteria bacterium RIFCSPLOWO2_01_FULL_45_21</name>
    <dbReference type="NCBI Taxonomy" id="1802761"/>
    <lineage>
        <taxon>Bacteria</taxon>
        <taxon>Candidatus Zambryskiibacteriota</taxon>
    </lineage>
</organism>
<evidence type="ECO:0000256" key="3">
    <source>
        <dbReference type="PIRSR" id="PIRSR606225-1"/>
    </source>
</evidence>
<comment type="similarity">
    <text evidence="1 4">Belongs to the pseudouridine synthase RluA family.</text>
</comment>
<dbReference type="CDD" id="cd02869">
    <property type="entry name" value="PseudoU_synth_RluA_like"/>
    <property type="match status" value="1"/>
</dbReference>
<dbReference type="PROSITE" id="PS01129">
    <property type="entry name" value="PSI_RLU"/>
    <property type="match status" value="1"/>
</dbReference>
<dbReference type="GO" id="GO:0003723">
    <property type="term" value="F:RNA binding"/>
    <property type="evidence" value="ECO:0007669"/>
    <property type="project" value="InterPro"/>
</dbReference>
<dbReference type="NCBIfam" id="TIGR00005">
    <property type="entry name" value="rluA_subfam"/>
    <property type="match status" value="1"/>
</dbReference>
<dbReference type="InterPro" id="IPR006224">
    <property type="entry name" value="PsdUridine_synth_RluA-like_CS"/>
</dbReference>
<evidence type="ECO:0000256" key="2">
    <source>
        <dbReference type="ARBA" id="ARBA00023235"/>
    </source>
</evidence>
<comment type="catalytic activity">
    <reaction evidence="4">
        <text>a uridine in RNA = a pseudouridine in RNA</text>
        <dbReference type="Rhea" id="RHEA:48348"/>
        <dbReference type="Rhea" id="RHEA-COMP:12068"/>
        <dbReference type="Rhea" id="RHEA-COMP:12069"/>
        <dbReference type="ChEBI" id="CHEBI:65314"/>
        <dbReference type="ChEBI" id="CHEBI:65315"/>
    </reaction>
</comment>
<sequence length="250" mass="28705">MSKTDQIRILYETPDWLAINKPAGLVVHSDGRSDEPALTDWILENYPETKDVGEPITLSSGKIINRPGIVHRLDRETSGVMLIAKTKESHAYLKRQFKEKMMEKEYHCFVWGVFADDKREGSIDFKIGRNKRDFRRFAVEKAARGELREARTEYEVLKNNKEFSFVRVMPKTGRTHQIRVHFQAISHPLVCDKLYAPKKPCALGFGRVALHAFAIKFRKVDGSILRIRAPYPPDFSGALETVRFDSGQLV</sequence>
<dbReference type="Pfam" id="PF00849">
    <property type="entry name" value="PseudoU_synth_2"/>
    <property type="match status" value="1"/>
</dbReference>
<comment type="function">
    <text evidence="4">Responsible for synthesis of pseudouridine from uracil.</text>
</comment>
<feature type="domain" description="Pseudouridine synthase RsuA/RluA-like" evidence="5">
    <location>
        <begin position="16"/>
        <end position="184"/>
    </location>
</feature>
<gene>
    <name evidence="6" type="ORF">A3B14_00395</name>
</gene>
<comment type="caution">
    <text evidence="6">The sequence shown here is derived from an EMBL/GenBank/DDBJ whole genome shotgun (WGS) entry which is preliminary data.</text>
</comment>
<dbReference type="EMBL" id="MHWE01000019">
    <property type="protein sequence ID" value="OHB03354.1"/>
    <property type="molecule type" value="Genomic_DNA"/>
</dbReference>
<keyword evidence="2 4" id="KW-0413">Isomerase</keyword>
<dbReference type="PANTHER" id="PTHR21600">
    <property type="entry name" value="MITOCHONDRIAL RNA PSEUDOURIDINE SYNTHASE"/>
    <property type="match status" value="1"/>
</dbReference>
<dbReference type="InterPro" id="IPR006225">
    <property type="entry name" value="PsdUridine_synth_RluC/D"/>
</dbReference>
<protein>
    <recommendedName>
        <fullName evidence="4">Pseudouridine synthase</fullName>
        <ecNumber evidence="4">5.4.99.-</ecNumber>
    </recommendedName>
</protein>
<dbReference type="EC" id="5.4.99.-" evidence="4"/>
<evidence type="ECO:0000259" key="5">
    <source>
        <dbReference type="Pfam" id="PF00849"/>
    </source>
</evidence>
<dbReference type="InterPro" id="IPR006145">
    <property type="entry name" value="PsdUridine_synth_RsuA/RluA"/>
</dbReference>
<evidence type="ECO:0000313" key="7">
    <source>
        <dbReference type="Proteomes" id="UP000176800"/>
    </source>
</evidence>
<name>A0A1G2U1K1_9BACT</name>
<dbReference type="InterPro" id="IPR050188">
    <property type="entry name" value="RluA_PseudoU_synthase"/>
</dbReference>
<dbReference type="GO" id="GO:0000455">
    <property type="term" value="P:enzyme-directed rRNA pseudouridine synthesis"/>
    <property type="evidence" value="ECO:0007669"/>
    <property type="project" value="TreeGrafter"/>
</dbReference>
<evidence type="ECO:0000256" key="4">
    <source>
        <dbReference type="RuleBase" id="RU362028"/>
    </source>
</evidence>
<dbReference type="PANTHER" id="PTHR21600:SF44">
    <property type="entry name" value="RIBOSOMAL LARGE SUBUNIT PSEUDOURIDINE SYNTHASE D"/>
    <property type="match status" value="1"/>
</dbReference>
<feature type="active site" evidence="3">
    <location>
        <position position="74"/>
    </location>
</feature>